<feature type="domain" description="Alcohol dehydrogenase-like C-terminal" evidence="5">
    <location>
        <begin position="52"/>
        <end position="176"/>
    </location>
</feature>
<dbReference type="EC" id="1.1.1.1" evidence="6"/>
<proteinExistence type="predicted"/>
<dbReference type="PANTHER" id="PTHR42940:SF8">
    <property type="entry name" value="VACUOLAR PROTEIN SORTING-ASSOCIATED PROTEIN 11"/>
    <property type="match status" value="1"/>
</dbReference>
<comment type="caution">
    <text evidence="6">The sequence shown here is derived from an EMBL/GenBank/DDBJ whole genome shotgun (WGS) entry which is preliminary data.</text>
</comment>
<evidence type="ECO:0000259" key="5">
    <source>
        <dbReference type="Pfam" id="PF00107"/>
    </source>
</evidence>
<dbReference type="EMBL" id="JAWRVE010000307">
    <property type="protein sequence ID" value="KAL1845533.1"/>
    <property type="molecule type" value="Genomic_DNA"/>
</dbReference>
<comment type="cofactor">
    <cofactor evidence="1">
        <name>Zn(2+)</name>
        <dbReference type="ChEBI" id="CHEBI:29105"/>
    </cofactor>
</comment>
<dbReference type="SUPFAM" id="SSF51735">
    <property type="entry name" value="NAD(P)-binding Rossmann-fold domains"/>
    <property type="match status" value="1"/>
</dbReference>
<evidence type="ECO:0000313" key="6">
    <source>
        <dbReference type="EMBL" id="KAL1845533.1"/>
    </source>
</evidence>
<dbReference type="PANTHER" id="PTHR42940">
    <property type="entry name" value="ALCOHOL DEHYDROGENASE 1-RELATED"/>
    <property type="match status" value="1"/>
</dbReference>
<dbReference type="Gene3D" id="3.40.50.720">
    <property type="entry name" value="NAD(P)-binding Rossmann-like Domain"/>
    <property type="match status" value="1"/>
</dbReference>
<keyword evidence="3" id="KW-0862">Zinc</keyword>
<sequence>MPSSDLIAIPSTQRSVGEIAPLLCSGGTALAGVRAAGLYSGDWLCVTGAAGGVGSLALQYGKHSGYKVVAVDSEKKRHHCETLGAKFVAYEDAKNIVRRVMEITGGGAKGTVVCSANPASYSSYSQAIEYSAIGATVVSIGPSTIHLHTGQLIQKGIKLVAQRNGTKKDITDALALGNQGIVPTVQVVPLESLDVGLDKLKSGQVVGRQVIVFT</sequence>
<gene>
    <name evidence="6" type="primary">ADH1_2</name>
    <name evidence="6" type="ORF">Daus18300_014508</name>
</gene>
<organism evidence="6 7">
    <name type="scientific">Diaporthe australafricana</name>
    <dbReference type="NCBI Taxonomy" id="127596"/>
    <lineage>
        <taxon>Eukaryota</taxon>
        <taxon>Fungi</taxon>
        <taxon>Dikarya</taxon>
        <taxon>Ascomycota</taxon>
        <taxon>Pezizomycotina</taxon>
        <taxon>Sordariomycetes</taxon>
        <taxon>Sordariomycetidae</taxon>
        <taxon>Diaporthales</taxon>
        <taxon>Diaporthaceae</taxon>
        <taxon>Diaporthe</taxon>
    </lineage>
</organism>
<accession>A0ABR3VUZ0</accession>
<dbReference type="Proteomes" id="UP001583177">
    <property type="component" value="Unassembled WGS sequence"/>
</dbReference>
<dbReference type="Pfam" id="PF00107">
    <property type="entry name" value="ADH_zinc_N"/>
    <property type="match status" value="1"/>
</dbReference>
<evidence type="ECO:0000256" key="2">
    <source>
        <dbReference type="ARBA" id="ARBA00022723"/>
    </source>
</evidence>
<evidence type="ECO:0000256" key="4">
    <source>
        <dbReference type="ARBA" id="ARBA00023002"/>
    </source>
</evidence>
<dbReference type="Gene3D" id="3.90.180.10">
    <property type="entry name" value="Medium-chain alcohol dehydrogenases, catalytic domain"/>
    <property type="match status" value="1"/>
</dbReference>
<keyword evidence="2" id="KW-0479">Metal-binding</keyword>
<evidence type="ECO:0000313" key="7">
    <source>
        <dbReference type="Proteomes" id="UP001583177"/>
    </source>
</evidence>
<dbReference type="InterPro" id="IPR013149">
    <property type="entry name" value="ADH-like_C"/>
</dbReference>
<protein>
    <submittedName>
        <fullName evidence="6">Alcohol dehydrogenase</fullName>
        <ecNumber evidence="6">1.1.1.1</ecNumber>
    </submittedName>
</protein>
<keyword evidence="7" id="KW-1185">Reference proteome</keyword>
<reference evidence="6 7" key="1">
    <citation type="journal article" date="2024" name="IMA Fungus">
        <title>IMA Genome - F19 : A genome assembly and annotation guide to empower mycologists, including annotated draft genome sequences of Ceratocystis pirilliformis, Diaporthe australafricana, Fusarium ophioides, Paecilomyces lecythidis, and Sporothrix stenoceras.</title>
        <authorList>
            <person name="Aylward J."/>
            <person name="Wilson A.M."/>
            <person name="Visagie C.M."/>
            <person name="Spraker J."/>
            <person name="Barnes I."/>
            <person name="Buitendag C."/>
            <person name="Ceriani C."/>
            <person name="Del Mar Angel L."/>
            <person name="du Plessis D."/>
            <person name="Fuchs T."/>
            <person name="Gasser K."/>
            <person name="Kramer D."/>
            <person name="Li W."/>
            <person name="Munsamy K."/>
            <person name="Piso A."/>
            <person name="Price J.L."/>
            <person name="Sonnekus B."/>
            <person name="Thomas C."/>
            <person name="van der Nest A."/>
            <person name="van Dijk A."/>
            <person name="van Heerden A."/>
            <person name="van Vuuren N."/>
            <person name="Yilmaz N."/>
            <person name="Duong T.A."/>
            <person name="van der Merwe N.A."/>
            <person name="Wingfield M.J."/>
            <person name="Wingfield B.D."/>
        </authorList>
    </citation>
    <scope>NUCLEOTIDE SEQUENCE [LARGE SCALE GENOMIC DNA]</scope>
    <source>
        <strain evidence="6 7">CMW 18300</strain>
    </source>
</reference>
<evidence type="ECO:0000256" key="1">
    <source>
        <dbReference type="ARBA" id="ARBA00001947"/>
    </source>
</evidence>
<keyword evidence="4 6" id="KW-0560">Oxidoreductase</keyword>
<evidence type="ECO:0000256" key="3">
    <source>
        <dbReference type="ARBA" id="ARBA00022833"/>
    </source>
</evidence>
<dbReference type="InterPro" id="IPR036291">
    <property type="entry name" value="NAD(P)-bd_dom_sf"/>
</dbReference>
<name>A0ABR3VUZ0_9PEZI</name>
<dbReference type="GO" id="GO:0004022">
    <property type="term" value="F:alcohol dehydrogenase (NAD+) activity"/>
    <property type="evidence" value="ECO:0007669"/>
    <property type="project" value="UniProtKB-EC"/>
</dbReference>